<name>A0AAW2AK71_CULAL</name>
<comment type="caution">
    <text evidence="1">The sequence shown here is derived from an EMBL/GenBank/DDBJ whole genome shotgun (WGS) entry which is preliminary data.</text>
</comment>
<accession>A0AAW2AK71</accession>
<feature type="non-terminal residue" evidence="1">
    <location>
        <position position="1"/>
    </location>
</feature>
<gene>
    <name evidence="1" type="ORF">ABG768_023794</name>
</gene>
<proteinExistence type="predicted"/>
<dbReference type="AlphaFoldDB" id="A0AAW2AK71"/>
<reference evidence="1 2" key="1">
    <citation type="submission" date="2024-05" db="EMBL/GenBank/DDBJ databases">
        <title>A high-quality chromosomal-level genome assembly of Topmouth culter (Culter alburnus).</title>
        <authorList>
            <person name="Zhao H."/>
        </authorList>
    </citation>
    <scope>NUCLEOTIDE SEQUENCE [LARGE SCALE GENOMIC DNA]</scope>
    <source>
        <strain evidence="1">CATC2023</strain>
        <tissue evidence="1">Muscle</tissue>
    </source>
</reference>
<organism evidence="1 2">
    <name type="scientific">Culter alburnus</name>
    <name type="common">Topmouth culter</name>
    <dbReference type="NCBI Taxonomy" id="194366"/>
    <lineage>
        <taxon>Eukaryota</taxon>
        <taxon>Metazoa</taxon>
        <taxon>Chordata</taxon>
        <taxon>Craniata</taxon>
        <taxon>Vertebrata</taxon>
        <taxon>Euteleostomi</taxon>
        <taxon>Actinopterygii</taxon>
        <taxon>Neopterygii</taxon>
        <taxon>Teleostei</taxon>
        <taxon>Ostariophysi</taxon>
        <taxon>Cypriniformes</taxon>
        <taxon>Xenocyprididae</taxon>
        <taxon>Xenocypridinae</taxon>
        <taxon>Culter</taxon>
    </lineage>
</organism>
<protein>
    <submittedName>
        <fullName evidence="1">Uncharacterized protein</fullName>
    </submittedName>
</protein>
<keyword evidence="2" id="KW-1185">Reference proteome</keyword>
<evidence type="ECO:0000313" key="2">
    <source>
        <dbReference type="Proteomes" id="UP001479290"/>
    </source>
</evidence>
<dbReference type="EMBL" id="JAWDJR010000006">
    <property type="protein sequence ID" value="KAK9973045.1"/>
    <property type="molecule type" value="Genomic_DNA"/>
</dbReference>
<sequence>AGTAWHRPSLEDSAVFTVPSSTQIARKPIQALQVPPPPFYISFLLHLPYRDSHINGSFILVSSIYDWSRMEDPHRIPTCHDVPSLPLITLSAHPPAEGTPYPRR</sequence>
<evidence type="ECO:0000313" key="1">
    <source>
        <dbReference type="EMBL" id="KAK9973045.1"/>
    </source>
</evidence>
<dbReference type="Proteomes" id="UP001479290">
    <property type="component" value="Unassembled WGS sequence"/>
</dbReference>